<feature type="domain" description="ABM" evidence="1">
    <location>
        <begin position="2"/>
        <end position="92"/>
    </location>
</feature>
<evidence type="ECO:0000313" key="3">
    <source>
        <dbReference type="Proteomes" id="UP000654345"/>
    </source>
</evidence>
<keyword evidence="3" id="KW-1185">Reference proteome</keyword>
<dbReference type="InterPro" id="IPR011008">
    <property type="entry name" value="Dimeric_a/b-barrel"/>
</dbReference>
<sequence length="97" mass="11147">MHVRTSIIRLVPGTYEEAIALFRDIILPSAQEQKGFKGAQIQHSDSDPNRLIIMSFWASVEDLLASEPPAEIHMHMERLGELIENTDQDNYFVVHRM</sequence>
<comment type="caution">
    <text evidence="2">The sequence shown here is derived from an EMBL/GenBank/DDBJ whole genome shotgun (WGS) entry which is preliminary data.</text>
</comment>
<dbReference type="Pfam" id="PF03992">
    <property type="entry name" value="ABM"/>
    <property type="match status" value="1"/>
</dbReference>
<reference evidence="2 3" key="1">
    <citation type="journal article" date="2021" name="Int. J. Syst. Evol. Microbiol.">
        <title>Reticulibacter mediterranei gen. nov., sp. nov., within the new family Reticulibacteraceae fam. nov., and Ktedonospora formicarum gen. nov., sp. nov., Ktedonobacter robiniae sp. nov., Dictyobacter formicarum sp. nov. and Dictyobacter arantiisoli sp. nov., belonging to the class Ktedonobacteria.</title>
        <authorList>
            <person name="Yabe S."/>
            <person name="Zheng Y."/>
            <person name="Wang C.M."/>
            <person name="Sakai Y."/>
            <person name="Abe K."/>
            <person name="Yokota A."/>
            <person name="Donadio S."/>
            <person name="Cavaletti L."/>
            <person name="Monciardini P."/>
        </authorList>
    </citation>
    <scope>NUCLEOTIDE SEQUENCE [LARGE SCALE GENOMIC DNA]</scope>
    <source>
        <strain evidence="2 3">SOSP1-30</strain>
    </source>
</reference>
<proteinExistence type="predicted"/>
<dbReference type="SUPFAM" id="SSF54909">
    <property type="entry name" value="Dimeric alpha+beta barrel"/>
    <property type="match status" value="1"/>
</dbReference>
<dbReference type="Gene3D" id="3.30.70.100">
    <property type="match status" value="1"/>
</dbReference>
<organism evidence="2 3">
    <name type="scientific">Ktedonobacter robiniae</name>
    <dbReference type="NCBI Taxonomy" id="2778365"/>
    <lineage>
        <taxon>Bacteria</taxon>
        <taxon>Bacillati</taxon>
        <taxon>Chloroflexota</taxon>
        <taxon>Ktedonobacteria</taxon>
        <taxon>Ktedonobacterales</taxon>
        <taxon>Ktedonobacteraceae</taxon>
        <taxon>Ktedonobacter</taxon>
    </lineage>
</organism>
<accession>A0ABQ3US88</accession>
<dbReference type="RefSeq" id="WP_201372044.1">
    <property type="nucleotide sequence ID" value="NZ_BNJG01000001.1"/>
</dbReference>
<gene>
    <name evidence="2" type="ORF">KSB_39320</name>
</gene>
<evidence type="ECO:0000313" key="2">
    <source>
        <dbReference type="EMBL" id="GHO55457.1"/>
    </source>
</evidence>
<name>A0ABQ3US88_9CHLR</name>
<dbReference type="PROSITE" id="PS51725">
    <property type="entry name" value="ABM"/>
    <property type="match status" value="1"/>
</dbReference>
<evidence type="ECO:0000259" key="1">
    <source>
        <dbReference type="PROSITE" id="PS51725"/>
    </source>
</evidence>
<protein>
    <recommendedName>
        <fullName evidence="1">ABM domain-containing protein</fullName>
    </recommendedName>
</protein>
<dbReference type="InterPro" id="IPR007138">
    <property type="entry name" value="ABM_dom"/>
</dbReference>
<dbReference type="EMBL" id="BNJG01000001">
    <property type="protein sequence ID" value="GHO55457.1"/>
    <property type="molecule type" value="Genomic_DNA"/>
</dbReference>
<dbReference type="Proteomes" id="UP000654345">
    <property type="component" value="Unassembled WGS sequence"/>
</dbReference>